<feature type="non-terminal residue" evidence="2">
    <location>
        <position position="207"/>
    </location>
</feature>
<evidence type="ECO:0000313" key="2">
    <source>
        <dbReference type="EMBL" id="OUS43457.1"/>
    </source>
</evidence>
<dbReference type="AlphaFoldDB" id="A0A1Y5I442"/>
<dbReference type="EMBL" id="KZ155832">
    <property type="protein sequence ID" value="OUS43457.1"/>
    <property type="molecule type" value="Genomic_DNA"/>
</dbReference>
<proteinExistence type="predicted"/>
<gene>
    <name evidence="2" type="ORF">BE221DRAFT_58382</name>
</gene>
<feature type="non-terminal residue" evidence="2">
    <location>
        <position position="1"/>
    </location>
</feature>
<organism evidence="2">
    <name type="scientific">Ostreococcus tauri</name>
    <name type="common">Marine green alga</name>
    <dbReference type="NCBI Taxonomy" id="70448"/>
    <lineage>
        <taxon>Eukaryota</taxon>
        <taxon>Viridiplantae</taxon>
        <taxon>Chlorophyta</taxon>
        <taxon>Mamiellophyceae</taxon>
        <taxon>Mamiellales</taxon>
        <taxon>Bathycoccaceae</taxon>
        <taxon>Ostreococcus</taxon>
    </lineage>
</organism>
<sequence>TSGERADDFAPTATLSSLAFVPRASPAFSLFSSLESTEPSSIRHRIVVSVPSLITLPSRSANPSPSATASSPSTSVPFELPTSRISHLDRPSLNSIVACRCDTASSPLIHTALPRLILPTACGLPALNANVVPSIGPATHSSVNVGVSSSSLFVSALVAALAAFRRGGIAIRLVTPTATRCESNQRIEPLRPRATPPDAPRAVAARG</sequence>
<dbReference type="Proteomes" id="UP000195557">
    <property type="component" value="Unassembled WGS sequence"/>
</dbReference>
<protein>
    <submittedName>
        <fullName evidence="2">Uncharacterized protein</fullName>
    </submittedName>
</protein>
<name>A0A1Y5I442_OSTTA</name>
<evidence type="ECO:0000256" key="1">
    <source>
        <dbReference type="SAM" id="MobiDB-lite"/>
    </source>
</evidence>
<feature type="region of interest" description="Disordered" evidence="1">
    <location>
        <begin position="184"/>
        <end position="207"/>
    </location>
</feature>
<reference evidence="2" key="1">
    <citation type="submission" date="2017-04" db="EMBL/GenBank/DDBJ databases">
        <title>Population genomics of picophytoplankton unveils novel chromosome hypervariability.</title>
        <authorList>
            <consortium name="DOE Joint Genome Institute"/>
            <person name="Blanc-Mathieu R."/>
            <person name="Krasovec M."/>
            <person name="Hebrard M."/>
            <person name="Yau S."/>
            <person name="Desgranges E."/>
            <person name="Martin J."/>
            <person name="Schackwitz W."/>
            <person name="Kuo A."/>
            <person name="Salin G."/>
            <person name="Donnadieu C."/>
            <person name="Desdevises Y."/>
            <person name="Sanchez-Ferandin S."/>
            <person name="Moreau H."/>
            <person name="Rivals E."/>
            <person name="Grigoriev I.V."/>
            <person name="Grimsley N."/>
            <person name="Eyre-Walker A."/>
            <person name="Piganeau G."/>
        </authorList>
    </citation>
    <scope>NUCLEOTIDE SEQUENCE [LARGE SCALE GENOMIC DNA]</scope>
    <source>
        <strain evidence="2">RCC 1115</strain>
    </source>
</reference>
<accession>A0A1Y5I442</accession>